<evidence type="ECO:0000313" key="4">
    <source>
        <dbReference type="Proteomes" id="UP001168575"/>
    </source>
</evidence>
<reference evidence="3" key="1">
    <citation type="submission" date="2023-07" db="EMBL/GenBank/DDBJ databases">
        <title>Between Cages and Wild: Unraveling the Impact of Captivity on Animal Microbiomes and Antimicrobial Resistance.</title>
        <authorList>
            <person name="Schmartz G.P."/>
            <person name="Rehner J."/>
            <person name="Schuff M.J."/>
            <person name="Becker S.L."/>
            <person name="Kravczyk M."/>
            <person name="Gurevich A."/>
            <person name="Francke R."/>
            <person name="Mueller R."/>
            <person name="Keller V."/>
            <person name="Keller A."/>
        </authorList>
    </citation>
    <scope>NUCLEOTIDE SEQUENCE</scope>
    <source>
        <strain evidence="3">S12M_St_49</strain>
    </source>
</reference>
<dbReference type="Gene3D" id="2.180.10.10">
    <property type="entry name" value="RHS repeat-associated core"/>
    <property type="match status" value="2"/>
</dbReference>
<dbReference type="Proteomes" id="UP001168575">
    <property type="component" value="Unassembled WGS sequence"/>
</dbReference>
<comment type="caution">
    <text evidence="3">The sequence shown here is derived from an EMBL/GenBank/DDBJ whole genome shotgun (WGS) entry which is preliminary data.</text>
</comment>
<feature type="domain" description="DUF6443" evidence="2">
    <location>
        <begin position="1002"/>
        <end position="1122"/>
    </location>
</feature>
<dbReference type="Pfam" id="PF20041">
    <property type="entry name" value="DUF6443"/>
    <property type="match status" value="1"/>
</dbReference>
<dbReference type="PANTHER" id="PTHR32305">
    <property type="match status" value="1"/>
</dbReference>
<dbReference type="InterPro" id="IPR022385">
    <property type="entry name" value="Rhs_assc_core"/>
</dbReference>
<sequence>MKLSILTVITLLLFAGAPAFAQIPELERPQVTPPSPEAAELTKYITYPVNLSNGLVQTSIPLYEIVDGDIRIPITLNYHASGLKPNMRSGHWLGDGWSLSTGPSLSRMINGVADEINYNPNMALGGTLSYEQLDAIYSQSVDVALDEFHYSLPGSQGRLYLRRNTDGSTTPVTIPRDDITVIPLGGNKSMTGFRITDNSGMTYSFGGGGRSNHDYVMHKFGISALEVPTSWKIREIRSAATGRTVAFEYGSNMTEVFCSRYADALTILDDYSGHSAYTIPLVNVSTYQSFNSKTYRYDDATGGLVETSSGSVTYPTGYSFPTPSKTDVVQYNSHIRRITFSGGSVQFNMNPDTNKGLESIEIRDVSGVLVKRIVFSQTYMRDFFSLRLESVRIESPDGKDSETYSFSYKGGLMPRNTRSIDRWGFYNGRENRTLVPTVTTDVTVNNYPYPNEIVTLTIPGGDRRPDEEAMQTGILTSVTYPTGGRTEFTYEAHRYIDDHGVSRMAGGLRIKQIRDIESDGYALYRNFRYSTYTSTVNGGGILNVVPAASSYPADTNEIYYRETACTEFGGSLPSPWGTYKERVWTDNSMVNLLSSEGSSVSYPYVFESRSSDAAGRHTIGETVHSFDVSASHPIKAPGTNLVHDTQNEWMYGAKTSETDYATEGDGSARMVRRKSNGYTTELDYGTENTAIKQTYVYKSGRVYGIEESRVQEQYKEIRSLTTTLSQGRRLLSSVTEKAVETNGTLTKTTSFTHDARGNVATKTEDVGLPGLDRRVTVYSYPQDKTGGTYPEMVSSGMTGIPVETRVYRNSADPANLLTTLTTSYSSHPCASGSFLAPSARSLTIRGDTSSERRILLNEYDRRGNPLEVVDADGRKTAYLWGYNGYYPVAEVSGIGWDGVKDKVDTAVLNGVDEREIRKQLFKFRLKCRHIPETLISSYLYKPLAGLTYVKDPSDRITYYDYDGLGRLSLTSVRGASGRDTVSTYSYSYGAAASGNRIRARDYLSGDGTAYIETNTYHDRLGRPIETVRKAASPDGKDIVTLNEYDSFGRPYSVYRPVPTQTSSGAYASFASVHPELLKFYNWEVYTFSKTLYEDSPLDRPVEKYGPGSPWHTRGKSVRTEYLVNEATGALSCGLFLVSSDTSLIRSGVFPSGSLSIVKTTDEDGDVTLSFTDRLGRKVLERRLDGDLRLDTHYVYDDLGLTRYVLTPEATAATSSDGTFGDSSAQIAGLAYVYKYDDKGRCSSKKLPGRSSVLYKYDKGDSPVFSQDGRMRERGEWMFSFRDALGREAVSGIWPSSLTPDTDGMTVIATYTGTASLGGYSVNVQTPAIGVPLSVNYYDDHSFLENLQLSDADRLALSPDTLSAYGVPVTESDWHKGLQTGSTVRSVTDPESVTVSAFYYDRRGRQIQSHHLEALSGRRHIHQSLTFTGKPLRTRETVELPDGRADSLVTSRLYDSQERLVSETSSLNGKSQTVTYSYDGIGRLTGRSYSSGDGSHSLSESLSYDIRDQLTGLSSNVFSMSLRRQEPVLGATPRYNGNISEWEWSRGAGSAAAWSLSYDGAGRLKDARRFSGGASTNAFSERFVTYDLNGNILSLTRYGSDTAVPEDSLAYSYDGDLLSGVSNSGSSGGGGSYTHDANGNLTRDGLSCLDIEYDDLNLTSRVSSGDTTLAVYGHLADGTKICSVDGTGNGLQYRGSLVYTQTAGQSGSPILTLDCALTSAGRIVRWTAADGSVSYRSLIRLRDHLGSVRAVVDGDTGTVIEASDYYPFGKRIPTPVTEPVAPTSQNRWHFSGKESQSFLSASIPLLDFGARMYDPLTARWTAQDPLAEKYYAVSPYAYCLGNPIVYLDPNGKTITIFTIDDQNNIIHLNYEPNMQYNNGDSFATKIIDYLNSIYINGGKDAMDCLISASEQISIVNEIGKGNNYQFVGNKQGGGTIYAGSVLSQSYEQSLSVESLSHELFHGLQQVNGQGGASIFNEVEAYVFGYKVLDNYHSSLDTIYQNSPSGDGNSNIEGQKYQQAFLNLANGKDNYKENFKIAVSNFKKGARVNLTGLYDKFPIIKQNQGKYLLMKYYPK</sequence>
<dbReference type="InterPro" id="IPR050708">
    <property type="entry name" value="T6SS_VgrG/RHS"/>
</dbReference>
<dbReference type="InterPro" id="IPR045619">
    <property type="entry name" value="DUF6443"/>
</dbReference>
<feature type="chain" id="PRO_5041366717" evidence="1">
    <location>
        <begin position="22"/>
        <end position="2073"/>
    </location>
</feature>
<gene>
    <name evidence="3" type="ORF">Q3982_04485</name>
</gene>
<dbReference type="NCBIfam" id="TIGR03696">
    <property type="entry name" value="Rhs_assc_core"/>
    <property type="match status" value="1"/>
</dbReference>
<evidence type="ECO:0000313" key="3">
    <source>
        <dbReference type="EMBL" id="MDO4841916.1"/>
    </source>
</evidence>
<proteinExistence type="predicted"/>
<name>A0AA43UA70_9ACTN</name>
<dbReference type="PANTHER" id="PTHR32305:SF15">
    <property type="entry name" value="PROTEIN RHSA-RELATED"/>
    <property type="match status" value="1"/>
</dbReference>
<feature type="signal peptide" evidence="1">
    <location>
        <begin position="1"/>
        <end position="21"/>
    </location>
</feature>
<dbReference type="EMBL" id="JAUMVS010000064">
    <property type="protein sequence ID" value="MDO4841916.1"/>
    <property type="molecule type" value="Genomic_DNA"/>
</dbReference>
<organism evidence="3 4">
    <name type="scientific">Phoenicibacter congonensis</name>
    <dbReference type="NCBI Taxonomy" id="1944646"/>
    <lineage>
        <taxon>Bacteria</taxon>
        <taxon>Bacillati</taxon>
        <taxon>Actinomycetota</taxon>
        <taxon>Coriobacteriia</taxon>
        <taxon>Eggerthellales</taxon>
        <taxon>Eggerthellaceae</taxon>
        <taxon>Phoenicibacter</taxon>
    </lineage>
</organism>
<protein>
    <submittedName>
        <fullName evidence="3">DUF6443 domain-containing protein</fullName>
    </submittedName>
</protein>
<keyword evidence="1" id="KW-0732">Signal</keyword>
<evidence type="ECO:0000256" key="1">
    <source>
        <dbReference type="SAM" id="SignalP"/>
    </source>
</evidence>
<keyword evidence="4" id="KW-1185">Reference proteome</keyword>
<evidence type="ECO:0000259" key="2">
    <source>
        <dbReference type="Pfam" id="PF20041"/>
    </source>
</evidence>
<accession>A0AA43UA70</accession>